<keyword evidence="3 6" id="KW-0378">Hydrolase</keyword>
<organism evidence="6 7">
    <name type="scientific">Leptospira kmetyi</name>
    <dbReference type="NCBI Taxonomy" id="408139"/>
    <lineage>
        <taxon>Bacteria</taxon>
        <taxon>Pseudomonadati</taxon>
        <taxon>Spirochaetota</taxon>
        <taxon>Spirochaetia</taxon>
        <taxon>Leptospirales</taxon>
        <taxon>Leptospiraceae</taxon>
        <taxon>Leptospira</taxon>
    </lineage>
</organism>
<protein>
    <submittedName>
        <fullName evidence="6">Epoxide hydrolase</fullName>
    </submittedName>
</protein>
<evidence type="ECO:0000313" key="7">
    <source>
        <dbReference type="Proteomes" id="UP000276407"/>
    </source>
</evidence>
<feature type="active site" description="Proton acceptor" evidence="4">
    <location>
        <position position="375"/>
    </location>
</feature>
<dbReference type="SUPFAM" id="SSF53474">
    <property type="entry name" value="alpha/beta-Hydrolases"/>
    <property type="match status" value="1"/>
</dbReference>
<dbReference type="AlphaFoldDB" id="A0AAD0XPN4"/>
<dbReference type="InterPro" id="IPR029058">
    <property type="entry name" value="AB_hydrolase_fold"/>
</dbReference>
<dbReference type="Gene3D" id="3.40.50.1820">
    <property type="entry name" value="alpha/beta hydrolase"/>
    <property type="match status" value="1"/>
</dbReference>
<feature type="active site" description="Proton donor" evidence="4">
    <location>
        <position position="322"/>
    </location>
</feature>
<dbReference type="GO" id="GO:0004301">
    <property type="term" value="F:epoxide hydrolase activity"/>
    <property type="evidence" value="ECO:0007669"/>
    <property type="project" value="TreeGrafter"/>
</dbReference>
<dbReference type="EMBL" id="CP033614">
    <property type="protein sequence ID" value="AYV56529.1"/>
    <property type="molecule type" value="Genomic_DNA"/>
</dbReference>
<comment type="similarity">
    <text evidence="1">Belongs to the peptidase S33 family.</text>
</comment>
<dbReference type="Proteomes" id="UP000276407">
    <property type="component" value="Chromosome 1"/>
</dbReference>
<dbReference type="PANTHER" id="PTHR21661:SF35">
    <property type="entry name" value="EPOXIDE HYDROLASE"/>
    <property type="match status" value="1"/>
</dbReference>
<feature type="domain" description="Epoxide hydrolase N-terminal" evidence="5">
    <location>
        <begin position="25"/>
        <end position="128"/>
    </location>
</feature>
<dbReference type="PIRSF" id="PIRSF001112">
    <property type="entry name" value="Epoxide_hydrolase"/>
    <property type="match status" value="1"/>
</dbReference>
<dbReference type="PRINTS" id="PR00412">
    <property type="entry name" value="EPOXHYDRLASE"/>
</dbReference>
<evidence type="ECO:0000256" key="1">
    <source>
        <dbReference type="ARBA" id="ARBA00010088"/>
    </source>
</evidence>
<proteinExistence type="inferred from homology"/>
<evidence type="ECO:0000256" key="3">
    <source>
        <dbReference type="ARBA" id="ARBA00022801"/>
    </source>
</evidence>
<dbReference type="InterPro" id="IPR000639">
    <property type="entry name" value="Epox_hydrolase-like"/>
</dbReference>
<keyword evidence="2" id="KW-0058">Aromatic hydrocarbons catabolism</keyword>
<evidence type="ECO:0000256" key="2">
    <source>
        <dbReference type="ARBA" id="ARBA00022797"/>
    </source>
</evidence>
<dbReference type="InterPro" id="IPR016292">
    <property type="entry name" value="Epoxide_hydrolase"/>
</dbReference>
<evidence type="ECO:0000256" key="4">
    <source>
        <dbReference type="PIRSR" id="PIRSR001112-1"/>
    </source>
</evidence>
<accession>A0AAD0XPN4</accession>
<dbReference type="Pfam" id="PF06441">
    <property type="entry name" value="EHN"/>
    <property type="match status" value="1"/>
</dbReference>
<dbReference type="InterPro" id="IPR010497">
    <property type="entry name" value="Epoxide_hydro_N"/>
</dbReference>
<gene>
    <name evidence="6" type="ORF">EFP84_14140</name>
</gene>
<reference evidence="6 7" key="1">
    <citation type="submission" date="2018-11" db="EMBL/GenBank/DDBJ databases">
        <title>Complete genome sequence of Leptospira kmetyi isolate LS 001/16 from soil sample associated with a leptospirosis patient in Kelantan.</title>
        <authorList>
            <person name="Muhammad Yusoff F."/>
            <person name="Muhammad Yusoff S."/>
            <person name="Ahmad M.N."/>
            <person name="Yusof N.Y."/>
            <person name="Aziah I."/>
        </authorList>
    </citation>
    <scope>NUCLEOTIDE SEQUENCE [LARGE SCALE GENOMIC DNA]</scope>
    <source>
        <strain evidence="6 7">LS 001/16</strain>
    </source>
</reference>
<feature type="active site" description="Nucleophile" evidence="4">
    <location>
        <position position="196"/>
    </location>
</feature>
<evidence type="ECO:0000313" key="6">
    <source>
        <dbReference type="EMBL" id="AYV56529.1"/>
    </source>
</evidence>
<sequence length="398" mass="45422">MDGLSQIVFRPCSEVSILGKKNSVSEFTVHIPDEEIEDLKDRLKRTRWVPLIETSNWADGTDSDYLRDLVRYWATDYDWRSREKQINKLDHYIAEIEGTKIHFIHTKGKGKNPIPLLLMQGWPSSFIQMSDIIPLLTEFQNDSILTFDVVAVSLPGYLFSEIPTRHGMSFTRIADLVHKLMTEELGYARYAARGSDQGALVQQQLGLKYPNQILGLHRTGITPFLFPLPNDLSDEEVEYQQKVASWAKLETSYASLQGLRPETLTPALADSPVGLASWIIEKFQRWGDCNGDLDKHFGRDKLLDNLSLHWFGGAGAASIRLYREVGRNPGLSGKVNVPTAIIMPLRDGITVPAPRRWAERFYDVRRWTVMERGGHFSEWEIPQEVAEDVRDFFTSIKV</sequence>
<dbReference type="PANTHER" id="PTHR21661">
    <property type="entry name" value="EPOXIDE HYDROLASE 1-RELATED"/>
    <property type="match status" value="1"/>
</dbReference>
<name>A0AAD0XPN4_9LEPT</name>
<evidence type="ECO:0000259" key="5">
    <source>
        <dbReference type="Pfam" id="PF06441"/>
    </source>
</evidence>
<dbReference type="GO" id="GO:0097176">
    <property type="term" value="P:epoxide metabolic process"/>
    <property type="evidence" value="ECO:0007669"/>
    <property type="project" value="TreeGrafter"/>
</dbReference>
<dbReference type="KEGG" id="lkm:EFP84_14140"/>